<reference evidence="2 3" key="1">
    <citation type="submission" date="2020-07" db="EMBL/GenBank/DDBJ databases">
        <title>Sequencing the genomes of 1000 actinobacteria strains.</title>
        <authorList>
            <person name="Klenk H.-P."/>
        </authorList>
    </citation>
    <scope>NUCLEOTIDE SEQUENCE [LARGE SCALE GENOMIC DNA]</scope>
    <source>
        <strain evidence="2 3">DSM 24552</strain>
    </source>
</reference>
<dbReference type="GO" id="GO:0051301">
    <property type="term" value="P:cell division"/>
    <property type="evidence" value="ECO:0007669"/>
    <property type="project" value="UniProtKB-KW"/>
</dbReference>
<feature type="region of interest" description="Disordered" evidence="1">
    <location>
        <begin position="185"/>
        <end position="207"/>
    </location>
</feature>
<keyword evidence="2" id="KW-0132">Cell division</keyword>
<evidence type="ECO:0000313" key="3">
    <source>
        <dbReference type="Proteomes" id="UP000544110"/>
    </source>
</evidence>
<gene>
    <name evidence="2" type="ORF">BJ989_002577</name>
</gene>
<keyword evidence="3" id="KW-1185">Reference proteome</keyword>
<accession>A0A7Y9RXB0</accession>
<dbReference type="EMBL" id="JACCAC010000001">
    <property type="protein sequence ID" value="NYG56273.1"/>
    <property type="molecule type" value="Genomic_DNA"/>
</dbReference>
<dbReference type="RefSeq" id="WP_343049353.1">
    <property type="nucleotide sequence ID" value="NZ_JACCAC010000001.1"/>
</dbReference>
<proteinExistence type="predicted"/>
<sequence length="303" mass="31267">MPDDAAAALLAEADQLYALTLGEFTAARDARAKELKGDDATLSSSVKALRKPSVAAWAVNLLVRREGGQVAQLVEVGAALREAQEGMDTAQLRALTQQRRQLTAAVTGRVRALASAEGQRLTPAVLDQVEATLTAAMVDPGAAQAVRSGQLVAALAATGVDEVDAAGAVATPAALGFAALPRDAPPAAPAGRPDLRVVPDPEAEAKARRAAEERLAEAVEAAEEAAAEADAAHAAVGELQARGMQLQAELDELRRRIAELEAQAEEVDDELEDAEAAAEQAEAEAAEARREQDAAQTALDALG</sequence>
<evidence type="ECO:0000313" key="2">
    <source>
        <dbReference type="EMBL" id="NYG56273.1"/>
    </source>
</evidence>
<name>A0A7Y9RXB0_9ACTN</name>
<feature type="compositionally biased region" description="Acidic residues" evidence="1">
    <location>
        <begin position="264"/>
        <end position="285"/>
    </location>
</feature>
<comment type="caution">
    <text evidence="2">The sequence shown here is derived from an EMBL/GenBank/DDBJ whole genome shotgun (WGS) entry which is preliminary data.</text>
</comment>
<keyword evidence="2" id="KW-0131">Cell cycle</keyword>
<dbReference type="Proteomes" id="UP000544110">
    <property type="component" value="Unassembled WGS sequence"/>
</dbReference>
<evidence type="ECO:0000256" key="1">
    <source>
        <dbReference type="SAM" id="MobiDB-lite"/>
    </source>
</evidence>
<dbReference type="AlphaFoldDB" id="A0A7Y9RXB0"/>
<feature type="compositionally biased region" description="Basic and acidic residues" evidence="1">
    <location>
        <begin position="193"/>
        <end position="207"/>
    </location>
</feature>
<feature type="region of interest" description="Disordered" evidence="1">
    <location>
        <begin position="264"/>
        <end position="303"/>
    </location>
</feature>
<protein>
    <submittedName>
        <fullName evidence="2">Cell division protein FtsB</fullName>
    </submittedName>
</protein>
<organism evidence="2 3">
    <name type="scientific">Nocardioides perillae</name>
    <dbReference type="NCBI Taxonomy" id="1119534"/>
    <lineage>
        <taxon>Bacteria</taxon>
        <taxon>Bacillati</taxon>
        <taxon>Actinomycetota</taxon>
        <taxon>Actinomycetes</taxon>
        <taxon>Propionibacteriales</taxon>
        <taxon>Nocardioidaceae</taxon>
        <taxon>Nocardioides</taxon>
    </lineage>
</organism>